<evidence type="ECO:0000313" key="7">
    <source>
        <dbReference type="Proteomes" id="UP000821866"/>
    </source>
</evidence>
<evidence type="ECO:0000256" key="4">
    <source>
        <dbReference type="ARBA" id="ARBA00023242"/>
    </source>
</evidence>
<dbReference type="PROSITE" id="PS52014">
    <property type="entry name" value="SAMD1_WH"/>
    <property type="match status" value="1"/>
</dbReference>
<protein>
    <recommendedName>
        <fullName evidence="5">SAMD1-like winged helix (WH) domain-containing protein</fullName>
    </recommendedName>
</protein>
<reference evidence="6" key="1">
    <citation type="journal article" date="2020" name="Cell">
        <title>Large-Scale Comparative Analyses of Tick Genomes Elucidate Their Genetic Diversity and Vector Capacities.</title>
        <authorList>
            <consortium name="Tick Genome and Microbiome Consortium (TIGMIC)"/>
            <person name="Jia N."/>
            <person name="Wang J."/>
            <person name="Shi W."/>
            <person name="Du L."/>
            <person name="Sun Y."/>
            <person name="Zhan W."/>
            <person name="Jiang J.F."/>
            <person name="Wang Q."/>
            <person name="Zhang B."/>
            <person name="Ji P."/>
            <person name="Bell-Sakyi L."/>
            <person name="Cui X.M."/>
            <person name="Yuan T.T."/>
            <person name="Jiang B.G."/>
            <person name="Yang W.F."/>
            <person name="Lam T.T."/>
            <person name="Chang Q.C."/>
            <person name="Ding S.J."/>
            <person name="Wang X.J."/>
            <person name="Zhu J.G."/>
            <person name="Ruan X.D."/>
            <person name="Zhao L."/>
            <person name="Wei J.T."/>
            <person name="Ye R.Z."/>
            <person name="Que T.C."/>
            <person name="Du C.H."/>
            <person name="Zhou Y.H."/>
            <person name="Cheng J.X."/>
            <person name="Dai P.F."/>
            <person name="Guo W.B."/>
            <person name="Han X.H."/>
            <person name="Huang E.J."/>
            <person name="Li L.F."/>
            <person name="Wei W."/>
            <person name="Gao Y.C."/>
            <person name="Liu J.Z."/>
            <person name="Shao H.Z."/>
            <person name="Wang X."/>
            <person name="Wang C.C."/>
            <person name="Yang T.C."/>
            <person name="Huo Q.B."/>
            <person name="Li W."/>
            <person name="Chen H.Y."/>
            <person name="Chen S.E."/>
            <person name="Zhou L.G."/>
            <person name="Ni X.B."/>
            <person name="Tian J.H."/>
            <person name="Sheng Y."/>
            <person name="Liu T."/>
            <person name="Pan Y.S."/>
            <person name="Xia L.Y."/>
            <person name="Li J."/>
            <person name="Zhao F."/>
            <person name="Cao W.C."/>
        </authorList>
    </citation>
    <scope>NUCLEOTIDE SEQUENCE</scope>
    <source>
        <strain evidence="6">Rmic-2018</strain>
    </source>
</reference>
<dbReference type="InterPro" id="IPR048589">
    <property type="entry name" value="SAMD1-like_WH"/>
</dbReference>
<comment type="subcellular location">
    <subcellularLocation>
        <location evidence="1">Nucleus</location>
    </subcellularLocation>
</comment>
<evidence type="ECO:0000313" key="6">
    <source>
        <dbReference type="EMBL" id="KAH8018816.1"/>
    </source>
</evidence>
<reference evidence="6" key="2">
    <citation type="submission" date="2021-09" db="EMBL/GenBank/DDBJ databases">
        <authorList>
            <person name="Jia N."/>
            <person name="Wang J."/>
            <person name="Shi W."/>
            <person name="Du L."/>
            <person name="Sun Y."/>
            <person name="Zhan W."/>
            <person name="Jiang J."/>
            <person name="Wang Q."/>
            <person name="Zhang B."/>
            <person name="Ji P."/>
            <person name="Sakyi L.B."/>
            <person name="Cui X."/>
            <person name="Yuan T."/>
            <person name="Jiang B."/>
            <person name="Yang W."/>
            <person name="Lam T.T.-Y."/>
            <person name="Chang Q."/>
            <person name="Ding S."/>
            <person name="Wang X."/>
            <person name="Zhu J."/>
            <person name="Ruan X."/>
            <person name="Zhao L."/>
            <person name="Wei J."/>
            <person name="Que T."/>
            <person name="Du C."/>
            <person name="Cheng J."/>
            <person name="Dai P."/>
            <person name="Han X."/>
            <person name="Huang E."/>
            <person name="Gao Y."/>
            <person name="Liu J."/>
            <person name="Shao H."/>
            <person name="Ye R."/>
            <person name="Li L."/>
            <person name="Wei W."/>
            <person name="Wang X."/>
            <person name="Wang C."/>
            <person name="Huo Q."/>
            <person name="Li W."/>
            <person name="Guo W."/>
            <person name="Chen H."/>
            <person name="Chen S."/>
            <person name="Zhou L."/>
            <person name="Zhou L."/>
            <person name="Ni X."/>
            <person name="Tian J."/>
            <person name="Zhou Y."/>
            <person name="Sheng Y."/>
            <person name="Liu T."/>
            <person name="Pan Y."/>
            <person name="Xia L."/>
            <person name="Li J."/>
            <person name="Zhao F."/>
            <person name="Cao W."/>
        </authorList>
    </citation>
    <scope>NUCLEOTIDE SEQUENCE</scope>
    <source>
        <strain evidence="6">Rmic-2018</strain>
        <tissue evidence="6">Larvae</tissue>
    </source>
</reference>
<evidence type="ECO:0000256" key="2">
    <source>
        <dbReference type="ARBA" id="ARBA00022553"/>
    </source>
</evidence>
<keyword evidence="2" id="KW-0597">Phosphoprotein</keyword>
<comment type="caution">
    <text evidence="6">The sequence shown here is derived from an EMBL/GenBank/DDBJ whole genome shotgun (WGS) entry which is preliminary data.</text>
</comment>
<gene>
    <name evidence="6" type="ORF">HPB51_012320</name>
</gene>
<evidence type="ECO:0000259" key="5">
    <source>
        <dbReference type="PROSITE" id="PS52014"/>
    </source>
</evidence>
<evidence type="ECO:0000256" key="1">
    <source>
        <dbReference type="ARBA" id="ARBA00004123"/>
    </source>
</evidence>
<dbReference type="AlphaFoldDB" id="A0A9J6D9V5"/>
<proteinExistence type="predicted"/>
<organism evidence="6 7">
    <name type="scientific">Rhipicephalus microplus</name>
    <name type="common">Cattle tick</name>
    <name type="synonym">Boophilus microplus</name>
    <dbReference type="NCBI Taxonomy" id="6941"/>
    <lineage>
        <taxon>Eukaryota</taxon>
        <taxon>Metazoa</taxon>
        <taxon>Ecdysozoa</taxon>
        <taxon>Arthropoda</taxon>
        <taxon>Chelicerata</taxon>
        <taxon>Arachnida</taxon>
        <taxon>Acari</taxon>
        <taxon>Parasitiformes</taxon>
        <taxon>Ixodida</taxon>
        <taxon>Ixodoidea</taxon>
        <taxon>Ixodidae</taxon>
        <taxon>Rhipicephalinae</taxon>
        <taxon>Rhipicephalus</taxon>
        <taxon>Boophilus</taxon>
    </lineage>
</organism>
<feature type="domain" description="SAMD1-like winged helix (WH)" evidence="5">
    <location>
        <begin position="100"/>
        <end position="175"/>
    </location>
</feature>
<keyword evidence="3" id="KW-0156">Chromatin regulator</keyword>
<name>A0A9J6D9V5_RHIMP</name>
<dbReference type="GO" id="GO:0003677">
    <property type="term" value="F:DNA binding"/>
    <property type="evidence" value="ECO:0007669"/>
    <property type="project" value="InterPro"/>
</dbReference>
<keyword evidence="7" id="KW-1185">Reference proteome</keyword>
<dbReference type="EMBL" id="JABSTU010000010">
    <property type="protein sequence ID" value="KAH8018816.1"/>
    <property type="molecule type" value="Genomic_DNA"/>
</dbReference>
<dbReference type="Proteomes" id="UP000821866">
    <property type="component" value="Chromosome 8"/>
</dbReference>
<dbReference type="Pfam" id="PF21524">
    <property type="entry name" value="SAMD1_WH"/>
    <property type="match status" value="1"/>
</dbReference>
<dbReference type="GO" id="GO:0005634">
    <property type="term" value="C:nucleus"/>
    <property type="evidence" value="ECO:0007669"/>
    <property type="project" value="UniProtKB-SubCell"/>
</dbReference>
<evidence type="ECO:0000256" key="3">
    <source>
        <dbReference type="ARBA" id="ARBA00022853"/>
    </source>
</evidence>
<accession>A0A9J6D9V5</accession>
<dbReference type="VEuPathDB" id="VectorBase:LOC119181722"/>
<dbReference type="GO" id="GO:0006325">
    <property type="term" value="P:chromatin organization"/>
    <property type="evidence" value="ECO:0007669"/>
    <property type="project" value="UniProtKB-KW"/>
</dbReference>
<sequence>MFGHKAGCSMKRRNANENFDSAERRLLLLNQADYKLQKDGTSQIKTDNVYLRQNGTIDTFSPMLFERPMNCGILLQETCSKCAERERISSNTGGSTLLLFERHRKIETKEIVLDTINQLQKSKARSGFERICHRLCQRHDLSKADVQEELNPLVDSEAVIKRDQNGNTSYRGAAK</sequence>
<keyword evidence="4" id="KW-0539">Nucleus</keyword>